<dbReference type="AlphaFoldDB" id="V4A0G1"/>
<dbReference type="Gene3D" id="3.40.50.410">
    <property type="entry name" value="von Willebrand factor, type A domain"/>
    <property type="match status" value="1"/>
</dbReference>
<keyword evidence="4" id="KW-1185">Reference proteome</keyword>
<dbReference type="RefSeq" id="XP_009061080.1">
    <property type="nucleotide sequence ID" value="XM_009062832.1"/>
</dbReference>
<evidence type="ECO:0000313" key="3">
    <source>
        <dbReference type="EMBL" id="ESO88375.1"/>
    </source>
</evidence>
<dbReference type="STRING" id="225164.V4A0G1"/>
<dbReference type="PANTHER" id="PTHR10338">
    <property type="entry name" value="INTER-ALPHA-TRYPSIN INHIBITOR HEAVY CHAIN FAMILY MEMBER"/>
    <property type="match status" value="1"/>
</dbReference>
<dbReference type="InterPro" id="IPR036465">
    <property type="entry name" value="vWFA_dom_sf"/>
</dbReference>
<feature type="domain" description="VWFA" evidence="1">
    <location>
        <begin position="239"/>
        <end position="419"/>
    </location>
</feature>
<dbReference type="InterPro" id="IPR050934">
    <property type="entry name" value="ITIH"/>
</dbReference>
<evidence type="ECO:0000259" key="1">
    <source>
        <dbReference type="PROSITE" id="PS50234"/>
    </source>
</evidence>
<dbReference type="OrthoDB" id="299997at2759"/>
<dbReference type="EMBL" id="KB202719">
    <property type="protein sequence ID" value="ESO88375.1"/>
    <property type="molecule type" value="Genomic_DNA"/>
</dbReference>
<sequence>MKTYTIASSVAERISTVNIQSRLLNNHPYTVKSKLLVLVPEEAFVSKFSIFIDGSEYVGKLVAKKERKATPNNETETQINVEVKFSETNTERGINIFETDIKLEAGAETTLSLTYNELLERRLGLYTQKIFVYPGQVVDTLAVSAAVMEHQGFEAFSYSVPNSDKSVSLSATLDPTVNSVLYQPTKIQQSIVSSKGINGQLVIEYDLKHEKDAGNNVIVEGYYFVHCFTPSGLKTMDKNILFVIDDSGSMDGTKIQQVRESMLSILDNLNSNDYCNIITFSSLVETWLSTPALASSKNIAKAKTFVNDNLYASGGTNINDALIEAIQSLKSSSVNVKRAQIIFFLTDGQPSSGITDTKRIRKNVMEENKGFAAIYCLGFGFDSDHNFLENLANENNGFSRQIYEDEDATEQLVDIYNEIKDPLLLDVKVNYDSKYVESTTNNKFHQYFNGTEIVVAGKVKKSGVLPADTVVVHGISKDGNLKMTSKSVTIRPVDENSSTKKLQDIKKIKQLIGKYFTYNSTESEKAQKDAIELAIENNFITKFTSFVLQAKSP</sequence>
<dbReference type="PROSITE" id="PS50234">
    <property type="entry name" value="VWFA"/>
    <property type="match status" value="1"/>
</dbReference>
<dbReference type="InterPro" id="IPR013694">
    <property type="entry name" value="VIT"/>
</dbReference>
<dbReference type="Pfam" id="PF00092">
    <property type="entry name" value="VWA"/>
    <property type="match status" value="1"/>
</dbReference>
<gene>
    <name evidence="3" type="ORF">LOTGIDRAFT_193666</name>
</gene>
<proteinExistence type="predicted"/>
<dbReference type="Pfam" id="PF08487">
    <property type="entry name" value="VIT"/>
    <property type="match status" value="1"/>
</dbReference>
<name>V4A0G1_LOTGI</name>
<dbReference type="PANTHER" id="PTHR10338:SF108">
    <property type="entry name" value="INTER-ALPHA-TRYPSIN INHIBITOR HEAVY CHAIN H4-LIKE PROTEIN"/>
    <property type="match status" value="1"/>
</dbReference>
<dbReference type="InterPro" id="IPR002035">
    <property type="entry name" value="VWF_A"/>
</dbReference>
<dbReference type="SMART" id="SM00327">
    <property type="entry name" value="VWA"/>
    <property type="match status" value="1"/>
</dbReference>
<reference evidence="3" key="1">
    <citation type="journal article" date="2013" name="Nature">
        <title>Insights into bilaterian evolution from three spiralian genomes.</title>
        <authorList>
            <person name="Simakov O."/>
            <person name="Marletaz F."/>
            <person name="Cho S.J."/>
            <person name="Edsinger-Gonzales E."/>
            <person name="Havlak P."/>
            <person name="Hellsten U."/>
            <person name="Kuo D.H."/>
            <person name="Larsson T."/>
            <person name="Lv J."/>
            <person name="Arendt D."/>
            <person name="Savage R."/>
            <person name="Osoegawa K."/>
            <person name="de Jong P."/>
            <person name="Grimwood J."/>
            <person name="Chapman J.A."/>
            <person name="Shapiro H."/>
            <person name="Aerts A."/>
            <person name="Otillar R.P."/>
            <person name="Terry A.Y."/>
            <person name="Boore J.L."/>
            <person name="Grigoriev I.V."/>
            <person name="Lindberg D.R."/>
            <person name="Seaver E.C."/>
            <person name="Weisblat D.A."/>
            <person name="Putnam N.H."/>
            <person name="Rokhsar D.S."/>
        </authorList>
    </citation>
    <scope>NUCLEOTIDE SEQUENCE [LARGE SCALE GENOMIC DNA]</scope>
</reference>
<accession>V4A0G1</accession>
<evidence type="ECO:0000259" key="2">
    <source>
        <dbReference type="PROSITE" id="PS51468"/>
    </source>
</evidence>
<dbReference type="PROSITE" id="PS51468">
    <property type="entry name" value="VIT"/>
    <property type="match status" value="1"/>
</dbReference>
<dbReference type="GeneID" id="20245035"/>
<dbReference type="HOGENOM" id="CLU_008101_2_0_1"/>
<dbReference type="SUPFAM" id="SSF53300">
    <property type="entry name" value="vWA-like"/>
    <property type="match status" value="1"/>
</dbReference>
<dbReference type="SMART" id="SM00609">
    <property type="entry name" value="VIT"/>
    <property type="match status" value="1"/>
</dbReference>
<dbReference type="KEGG" id="lgi:LOTGIDRAFT_193666"/>
<dbReference type="CTD" id="20245035"/>
<organism evidence="3 4">
    <name type="scientific">Lottia gigantea</name>
    <name type="common">Giant owl limpet</name>
    <dbReference type="NCBI Taxonomy" id="225164"/>
    <lineage>
        <taxon>Eukaryota</taxon>
        <taxon>Metazoa</taxon>
        <taxon>Spiralia</taxon>
        <taxon>Lophotrochozoa</taxon>
        <taxon>Mollusca</taxon>
        <taxon>Gastropoda</taxon>
        <taxon>Patellogastropoda</taxon>
        <taxon>Lottioidea</taxon>
        <taxon>Lottiidae</taxon>
        <taxon>Lottia</taxon>
    </lineage>
</organism>
<protein>
    <recommendedName>
        <fullName evidence="5">VWFA domain-containing protein</fullName>
    </recommendedName>
</protein>
<dbReference type="Proteomes" id="UP000030746">
    <property type="component" value="Unassembled WGS sequence"/>
</dbReference>
<evidence type="ECO:0008006" key="5">
    <source>
        <dbReference type="Google" id="ProtNLM"/>
    </source>
</evidence>
<evidence type="ECO:0000313" key="4">
    <source>
        <dbReference type="Proteomes" id="UP000030746"/>
    </source>
</evidence>
<feature type="domain" description="VIT" evidence="2">
    <location>
        <begin position="1"/>
        <end position="117"/>
    </location>
</feature>
<dbReference type="OMA" id="ASNTNIW"/>